<keyword evidence="1" id="KW-0472">Membrane</keyword>
<protein>
    <submittedName>
        <fullName evidence="2">Uncharacterized protein</fullName>
    </submittedName>
</protein>
<reference evidence="2" key="1">
    <citation type="submission" date="2020-02" db="EMBL/GenBank/DDBJ databases">
        <authorList>
            <person name="Meier V. D."/>
        </authorList>
    </citation>
    <scope>NUCLEOTIDE SEQUENCE</scope>
    <source>
        <strain evidence="2">AVDCRST_MAG56</strain>
    </source>
</reference>
<name>A0A6J4IWE3_9SPHI</name>
<dbReference type="AlphaFoldDB" id="A0A6J4IWE3"/>
<gene>
    <name evidence="2" type="ORF">AVDCRST_MAG56-2688</name>
</gene>
<accession>A0A6J4IWE3</accession>
<proteinExistence type="predicted"/>
<dbReference type="EMBL" id="CADCTQ010000234">
    <property type="protein sequence ID" value="CAA9264024.1"/>
    <property type="molecule type" value="Genomic_DNA"/>
</dbReference>
<sequence length="41" mass="4908">MRKVQFLSVLVLLIGLIGYGIYTRLGIAFRFRYKHDDSYQR</sequence>
<evidence type="ECO:0000313" key="2">
    <source>
        <dbReference type="EMBL" id="CAA9264024.1"/>
    </source>
</evidence>
<feature type="non-terminal residue" evidence="2">
    <location>
        <position position="41"/>
    </location>
</feature>
<feature type="transmembrane region" description="Helical" evidence="1">
    <location>
        <begin position="6"/>
        <end position="25"/>
    </location>
</feature>
<keyword evidence="1" id="KW-0812">Transmembrane</keyword>
<organism evidence="2">
    <name type="scientific">uncultured Cytophagales bacterium</name>
    <dbReference type="NCBI Taxonomy" id="158755"/>
    <lineage>
        <taxon>Bacteria</taxon>
        <taxon>Pseudomonadati</taxon>
        <taxon>Bacteroidota</taxon>
        <taxon>Sphingobacteriia</taxon>
        <taxon>Sphingobacteriales</taxon>
        <taxon>environmental samples</taxon>
    </lineage>
</organism>
<evidence type="ECO:0000256" key="1">
    <source>
        <dbReference type="SAM" id="Phobius"/>
    </source>
</evidence>
<keyword evidence="1" id="KW-1133">Transmembrane helix</keyword>